<dbReference type="GeneID" id="103719089"/>
<keyword evidence="2" id="KW-0812">Transmembrane</keyword>
<proteinExistence type="predicted"/>
<feature type="coiled-coil region" evidence="1">
    <location>
        <begin position="343"/>
        <end position="387"/>
    </location>
</feature>
<keyword evidence="1" id="KW-0175">Coiled coil</keyword>
<reference evidence="4" key="1">
    <citation type="submission" date="2025-08" db="UniProtKB">
        <authorList>
            <consortium name="RefSeq"/>
        </authorList>
    </citation>
    <scope>IDENTIFICATION</scope>
    <source>
        <tissue evidence="4">Young leaves</tissue>
    </source>
</reference>
<evidence type="ECO:0000313" key="3">
    <source>
        <dbReference type="Proteomes" id="UP000228380"/>
    </source>
</evidence>
<sequence length="451" mass="50862">MDQHSRIYILAAGRISFSHLLSRTGPTISSTGGIGLRFLLVLPFRRAALVVLLLLVLLLLLLIATAEISEPDHKLHIFTMARRVRTRLPARHIPRSFSQQHIILRALHRGHINQAITSHRSHLQFPPIRRSRWSRSLHGAPPVRSLHGAPRVRSLHRAPRARSLHRAPPVHSLRSHLQLPSLQARSRPLSASRAAPIRSPHHHLQVMELERHGYSNMLELGPSANYLWSQETSLLETKAMEVDEEVRTLKEELEAIQQEHAELRQKQRELVAQLSVLLETIRAIKSQASEATKCDDICFQPNPSLRSHLQVMGPERRGNVHMLELSVSPSEVLSQPTSFVEVIRKFSEQIEEVRTLKEKAQAVRLSNAKLRQKHVELESLAKAIQSQLLKEYICHDTCSPPSHTKQVLLPIKNSTDQEGLHMQQIGSSSSSQIVPQNQIADISHDAGTPAI</sequence>
<keyword evidence="2" id="KW-1133">Transmembrane helix</keyword>
<gene>
    <name evidence="4" type="primary">LOC103719089</name>
</gene>
<evidence type="ECO:0000313" key="4">
    <source>
        <dbReference type="RefSeq" id="XP_026665054.2"/>
    </source>
</evidence>
<evidence type="ECO:0000256" key="1">
    <source>
        <dbReference type="SAM" id="Coils"/>
    </source>
</evidence>
<keyword evidence="2" id="KW-0472">Membrane</keyword>
<dbReference type="RefSeq" id="XP_026665054.2">
    <property type="nucleotide sequence ID" value="XM_026809253.2"/>
</dbReference>
<organism evidence="3 4">
    <name type="scientific">Phoenix dactylifera</name>
    <name type="common">Date palm</name>
    <dbReference type="NCBI Taxonomy" id="42345"/>
    <lineage>
        <taxon>Eukaryota</taxon>
        <taxon>Viridiplantae</taxon>
        <taxon>Streptophyta</taxon>
        <taxon>Embryophyta</taxon>
        <taxon>Tracheophyta</taxon>
        <taxon>Spermatophyta</taxon>
        <taxon>Magnoliopsida</taxon>
        <taxon>Liliopsida</taxon>
        <taxon>Arecaceae</taxon>
        <taxon>Coryphoideae</taxon>
        <taxon>Phoeniceae</taxon>
        <taxon>Phoenix</taxon>
    </lineage>
</organism>
<dbReference type="Proteomes" id="UP000228380">
    <property type="component" value="Unplaced"/>
</dbReference>
<name>A0A8B8JAZ2_PHODC</name>
<accession>A0A8B8JAZ2</accession>
<keyword evidence="3" id="KW-1185">Reference proteome</keyword>
<dbReference type="AlphaFoldDB" id="A0A8B8JAZ2"/>
<feature type="transmembrane region" description="Helical" evidence="2">
    <location>
        <begin position="47"/>
        <end position="66"/>
    </location>
</feature>
<dbReference type="KEGG" id="pda:103719089"/>
<feature type="coiled-coil region" evidence="1">
    <location>
        <begin position="239"/>
        <end position="273"/>
    </location>
</feature>
<dbReference type="OrthoDB" id="794962at2759"/>
<protein>
    <submittedName>
        <fullName evidence="4">Uncharacterized protein LOC103719089 isoform X1</fullName>
    </submittedName>
</protein>
<evidence type="ECO:0000256" key="2">
    <source>
        <dbReference type="SAM" id="Phobius"/>
    </source>
</evidence>